<evidence type="ECO:0000313" key="5">
    <source>
        <dbReference type="EMBL" id="CUN87092.1"/>
    </source>
</evidence>
<feature type="region of interest" description="Disordered" evidence="2">
    <location>
        <begin position="37"/>
        <end position="79"/>
    </location>
</feature>
<dbReference type="EC" id="3.5.1.28" evidence="5"/>
<dbReference type="InterPro" id="IPR050695">
    <property type="entry name" value="N-acetylmuramoyl_amidase_3"/>
</dbReference>
<name>A0A174AET0_9FIRM</name>
<sequence length="290" mass="31838">MKKMKRAIYLFVILFILCGCTQKVHVKTISENREITKEQKTKNKKDHKKTKAQTEEAEEKVNSATADTTSDSDQESQNVMDKRIIVLDPGHSAVVATGMEPIGPGASEQKAADASGTSGVLSGVPEYELTLNVSLQLKEVLEQRGYQVIMTRESNDVPISCIQRAEVANNANADAYVRIHANGSENSSAKGAMTICTTSNSPYNSAIYGESKALSEAILDKYCEVTGCNKEYVWETDTMSGNNWSQVPVTIVEMGYMTNPEEDVLMQTAEYQQKMVQGIADGIDAYMGNY</sequence>
<dbReference type="GO" id="GO:0009253">
    <property type="term" value="P:peptidoglycan catabolic process"/>
    <property type="evidence" value="ECO:0007669"/>
    <property type="project" value="InterPro"/>
</dbReference>
<dbReference type="EMBL" id="CYYY01000006">
    <property type="protein sequence ID" value="CUN87092.1"/>
    <property type="molecule type" value="Genomic_DNA"/>
</dbReference>
<keyword evidence="1 5" id="KW-0378">Hydrolase</keyword>
<dbReference type="Proteomes" id="UP000095439">
    <property type="component" value="Unassembled WGS sequence"/>
</dbReference>
<feature type="compositionally biased region" description="Polar residues" evidence="2">
    <location>
        <begin position="62"/>
        <end position="79"/>
    </location>
</feature>
<keyword evidence="3" id="KW-0732">Signal</keyword>
<dbReference type="SUPFAM" id="SSF53187">
    <property type="entry name" value="Zn-dependent exopeptidases"/>
    <property type="match status" value="1"/>
</dbReference>
<organism evidence="5 6">
    <name type="scientific">Dorea longicatena</name>
    <dbReference type="NCBI Taxonomy" id="88431"/>
    <lineage>
        <taxon>Bacteria</taxon>
        <taxon>Bacillati</taxon>
        <taxon>Bacillota</taxon>
        <taxon>Clostridia</taxon>
        <taxon>Lachnospirales</taxon>
        <taxon>Lachnospiraceae</taxon>
        <taxon>Dorea</taxon>
    </lineage>
</organism>
<accession>A0A174AET0</accession>
<feature type="domain" description="MurNAc-LAA" evidence="4">
    <location>
        <begin position="165"/>
        <end position="284"/>
    </location>
</feature>
<evidence type="ECO:0000259" key="4">
    <source>
        <dbReference type="SMART" id="SM00646"/>
    </source>
</evidence>
<feature type="compositionally biased region" description="Basic residues" evidence="2">
    <location>
        <begin position="42"/>
        <end position="51"/>
    </location>
</feature>
<feature type="chain" id="PRO_5038878971" evidence="3">
    <location>
        <begin position="27"/>
        <end position="290"/>
    </location>
</feature>
<protein>
    <submittedName>
        <fullName evidence="5">N-acetylmuramoyl-L-alanine amidase AmiA</fullName>
        <ecNumber evidence="5">3.5.1.28</ecNumber>
    </submittedName>
</protein>
<dbReference type="Gene3D" id="3.40.630.40">
    <property type="entry name" value="Zn-dependent exopeptidases"/>
    <property type="match status" value="1"/>
</dbReference>
<evidence type="ECO:0000256" key="1">
    <source>
        <dbReference type="ARBA" id="ARBA00022801"/>
    </source>
</evidence>
<dbReference type="Pfam" id="PF01520">
    <property type="entry name" value="Amidase_3"/>
    <property type="match status" value="1"/>
</dbReference>
<evidence type="ECO:0000313" key="6">
    <source>
        <dbReference type="Proteomes" id="UP000095439"/>
    </source>
</evidence>
<dbReference type="RefSeq" id="WP_055181609.1">
    <property type="nucleotide sequence ID" value="NZ_CABIWY010000006.1"/>
</dbReference>
<dbReference type="AlphaFoldDB" id="A0A174AET0"/>
<reference evidence="5 6" key="1">
    <citation type="submission" date="2015-09" db="EMBL/GenBank/DDBJ databases">
        <authorList>
            <consortium name="Pathogen Informatics"/>
        </authorList>
    </citation>
    <scope>NUCLEOTIDE SEQUENCE [LARGE SCALE GENOMIC DNA]</scope>
    <source>
        <strain evidence="5 6">2789STDY5608866</strain>
    </source>
</reference>
<dbReference type="PANTHER" id="PTHR30404">
    <property type="entry name" value="N-ACETYLMURAMOYL-L-ALANINE AMIDASE"/>
    <property type="match status" value="1"/>
</dbReference>
<dbReference type="PROSITE" id="PS51257">
    <property type="entry name" value="PROKAR_LIPOPROTEIN"/>
    <property type="match status" value="1"/>
</dbReference>
<evidence type="ECO:0000256" key="3">
    <source>
        <dbReference type="SAM" id="SignalP"/>
    </source>
</evidence>
<dbReference type="GO" id="GO:0008745">
    <property type="term" value="F:N-acetylmuramoyl-L-alanine amidase activity"/>
    <property type="evidence" value="ECO:0007669"/>
    <property type="project" value="UniProtKB-EC"/>
</dbReference>
<dbReference type="InterPro" id="IPR002508">
    <property type="entry name" value="MurNAc-LAA_cat"/>
</dbReference>
<proteinExistence type="predicted"/>
<dbReference type="PANTHER" id="PTHR30404:SF0">
    <property type="entry name" value="N-ACETYLMURAMOYL-L-ALANINE AMIDASE AMIC"/>
    <property type="match status" value="1"/>
</dbReference>
<gene>
    <name evidence="5" type="primary">amiA</name>
    <name evidence="5" type="ORF">ERS852423_01665</name>
</gene>
<evidence type="ECO:0000256" key="2">
    <source>
        <dbReference type="SAM" id="MobiDB-lite"/>
    </source>
</evidence>
<dbReference type="GO" id="GO:0030288">
    <property type="term" value="C:outer membrane-bounded periplasmic space"/>
    <property type="evidence" value="ECO:0007669"/>
    <property type="project" value="TreeGrafter"/>
</dbReference>
<dbReference type="CDD" id="cd02696">
    <property type="entry name" value="MurNAc-LAA"/>
    <property type="match status" value="1"/>
</dbReference>
<feature type="signal peptide" evidence="3">
    <location>
        <begin position="1"/>
        <end position="26"/>
    </location>
</feature>
<dbReference type="SMART" id="SM00646">
    <property type="entry name" value="Ami_3"/>
    <property type="match status" value="1"/>
</dbReference>